<feature type="domain" description="HTH cro/C1-type" evidence="1">
    <location>
        <begin position="7"/>
        <end position="61"/>
    </location>
</feature>
<sequence length="263" mass="28851">MNVGDLLREWRRRRGLSQLDLAIQADVSSRHVSFVETGRTVPSRRMVLHLAEHLQVPLRERNRLLVAAGYAPVFRERPLDGPDLRAARQALRQILRAHLPNPAVVVDRRWNLLLANDAARVLLAGVTPALLEPPVNMMRLGLHPDGFAARVTNHAQVRHFLLSRLSRQAHQTGDPDLLALHAELAGHGDGDGTDPPDPAEIAMPLRITYDGAELSFLSAITTFGAAYDITLDDIVVEALFPTDAATAAALQEIATREGWSTAP</sequence>
<dbReference type="RefSeq" id="WP_147258637.1">
    <property type="nucleotide sequence ID" value="NZ_VIWU01000001.1"/>
</dbReference>
<dbReference type="PROSITE" id="PS50943">
    <property type="entry name" value="HTH_CROC1"/>
    <property type="match status" value="1"/>
</dbReference>
<dbReference type="PANTHER" id="PTHR35010:SF4">
    <property type="entry name" value="BLL5781 PROTEIN"/>
    <property type="match status" value="1"/>
</dbReference>
<evidence type="ECO:0000313" key="3">
    <source>
        <dbReference type="Proteomes" id="UP000321261"/>
    </source>
</evidence>
<dbReference type="PANTHER" id="PTHR35010">
    <property type="entry name" value="BLL4672 PROTEIN-RELATED"/>
    <property type="match status" value="1"/>
</dbReference>
<dbReference type="AlphaFoldDB" id="A0A561SYB6"/>
<organism evidence="2 3">
    <name type="scientific">Pseudonocardia hierapolitana</name>
    <dbReference type="NCBI Taxonomy" id="1128676"/>
    <lineage>
        <taxon>Bacteria</taxon>
        <taxon>Bacillati</taxon>
        <taxon>Actinomycetota</taxon>
        <taxon>Actinomycetes</taxon>
        <taxon>Pseudonocardiales</taxon>
        <taxon>Pseudonocardiaceae</taxon>
        <taxon>Pseudonocardia</taxon>
    </lineage>
</organism>
<dbReference type="CDD" id="cd00093">
    <property type="entry name" value="HTH_XRE"/>
    <property type="match status" value="1"/>
</dbReference>
<dbReference type="Pfam" id="PF17765">
    <property type="entry name" value="MLTR_LBD"/>
    <property type="match status" value="1"/>
</dbReference>
<protein>
    <submittedName>
        <fullName evidence="2">Xre family transcriptional regulator</fullName>
    </submittedName>
</protein>
<dbReference type="OrthoDB" id="2959414at2"/>
<dbReference type="InterPro" id="IPR041413">
    <property type="entry name" value="MLTR_LBD"/>
</dbReference>
<dbReference type="Proteomes" id="UP000321261">
    <property type="component" value="Unassembled WGS sequence"/>
</dbReference>
<dbReference type="Gene3D" id="1.10.260.40">
    <property type="entry name" value="lambda repressor-like DNA-binding domains"/>
    <property type="match status" value="1"/>
</dbReference>
<reference evidence="2 3" key="1">
    <citation type="submission" date="2019-06" db="EMBL/GenBank/DDBJ databases">
        <title>Sequencing the genomes of 1000 actinobacteria strains.</title>
        <authorList>
            <person name="Klenk H.-P."/>
        </authorList>
    </citation>
    <scope>NUCLEOTIDE SEQUENCE [LARGE SCALE GENOMIC DNA]</scope>
    <source>
        <strain evidence="2 3">DSM 45671</strain>
    </source>
</reference>
<name>A0A561SYB6_9PSEU</name>
<evidence type="ECO:0000313" key="2">
    <source>
        <dbReference type="EMBL" id="TWF79859.1"/>
    </source>
</evidence>
<dbReference type="Pfam" id="PF13560">
    <property type="entry name" value="HTH_31"/>
    <property type="match status" value="1"/>
</dbReference>
<proteinExistence type="predicted"/>
<dbReference type="GO" id="GO:0003677">
    <property type="term" value="F:DNA binding"/>
    <property type="evidence" value="ECO:0007669"/>
    <property type="project" value="InterPro"/>
</dbReference>
<dbReference type="Gene3D" id="3.30.450.180">
    <property type="match status" value="1"/>
</dbReference>
<gene>
    <name evidence="2" type="ORF">FHX44_115795</name>
</gene>
<dbReference type="InterPro" id="IPR001387">
    <property type="entry name" value="Cro/C1-type_HTH"/>
</dbReference>
<keyword evidence="3" id="KW-1185">Reference proteome</keyword>
<dbReference type="EMBL" id="VIWU01000001">
    <property type="protein sequence ID" value="TWF79859.1"/>
    <property type="molecule type" value="Genomic_DNA"/>
</dbReference>
<accession>A0A561SYB6</accession>
<dbReference type="SMART" id="SM00530">
    <property type="entry name" value="HTH_XRE"/>
    <property type="match status" value="1"/>
</dbReference>
<evidence type="ECO:0000259" key="1">
    <source>
        <dbReference type="PROSITE" id="PS50943"/>
    </source>
</evidence>
<dbReference type="InterPro" id="IPR010982">
    <property type="entry name" value="Lambda_DNA-bd_dom_sf"/>
</dbReference>
<comment type="caution">
    <text evidence="2">The sequence shown here is derived from an EMBL/GenBank/DDBJ whole genome shotgun (WGS) entry which is preliminary data.</text>
</comment>
<dbReference type="SUPFAM" id="SSF47413">
    <property type="entry name" value="lambda repressor-like DNA-binding domains"/>
    <property type="match status" value="1"/>
</dbReference>